<comment type="caution">
    <text evidence="1">The sequence shown here is derived from an EMBL/GenBank/DDBJ whole genome shotgun (WGS) entry which is preliminary data.</text>
</comment>
<sequence length="29" mass="3285">TVDGTLWPLQTGARDSLVKYRTPVRQIRG</sequence>
<dbReference type="AlphaFoldDB" id="W1XTC0"/>
<gene>
    <name evidence="1" type="ORF">Q604_UNBC12838G0001</name>
</gene>
<evidence type="ECO:0000313" key="1">
    <source>
        <dbReference type="EMBL" id="ETJ32715.1"/>
    </source>
</evidence>
<proteinExistence type="predicted"/>
<feature type="non-terminal residue" evidence="1">
    <location>
        <position position="1"/>
    </location>
</feature>
<name>W1XTC0_9ZZZZ</name>
<protein>
    <submittedName>
        <fullName evidence="1">Uncharacterized protein</fullName>
    </submittedName>
</protein>
<reference evidence="1" key="1">
    <citation type="submission" date="2013-12" db="EMBL/GenBank/DDBJ databases">
        <title>A Varibaculum cambriense genome reconstructed from a premature infant gut community with otherwise low bacterial novelty that shifts toward anaerobic metabolism during the third week of life.</title>
        <authorList>
            <person name="Brown C.T."/>
            <person name="Sharon I."/>
            <person name="Thomas B.C."/>
            <person name="Castelle C.J."/>
            <person name="Morowitz M.J."/>
            <person name="Banfield J.F."/>
        </authorList>
    </citation>
    <scope>NUCLEOTIDE SEQUENCE</scope>
</reference>
<organism evidence="1">
    <name type="scientific">human gut metagenome</name>
    <dbReference type="NCBI Taxonomy" id="408170"/>
    <lineage>
        <taxon>unclassified sequences</taxon>
        <taxon>metagenomes</taxon>
        <taxon>organismal metagenomes</taxon>
    </lineage>
</organism>
<accession>W1XTC0</accession>
<dbReference type="EMBL" id="AZMM01012838">
    <property type="protein sequence ID" value="ETJ32715.1"/>
    <property type="molecule type" value="Genomic_DNA"/>
</dbReference>